<organism evidence="3 4">
    <name type="scientific">Dyadobacter frigoris</name>
    <dbReference type="NCBI Taxonomy" id="2576211"/>
    <lineage>
        <taxon>Bacteria</taxon>
        <taxon>Pseudomonadati</taxon>
        <taxon>Bacteroidota</taxon>
        <taxon>Cytophagia</taxon>
        <taxon>Cytophagales</taxon>
        <taxon>Spirosomataceae</taxon>
        <taxon>Dyadobacter</taxon>
    </lineage>
</organism>
<dbReference type="RefSeq" id="WP_137344485.1">
    <property type="nucleotide sequence ID" value="NZ_BSQH01000011.1"/>
</dbReference>
<feature type="transmembrane region" description="Helical" evidence="1">
    <location>
        <begin position="7"/>
        <end position="26"/>
    </location>
</feature>
<dbReference type="PANTHER" id="PTHR40407:SF1">
    <property type="entry name" value="HEPARAN-ALPHA-GLUCOSAMINIDE N-ACETYLTRANSFERASE CATALYTIC DOMAIN-CONTAINING PROTEIN"/>
    <property type="match status" value="1"/>
</dbReference>
<keyword evidence="1" id="KW-1133">Transmembrane helix</keyword>
<dbReference type="EMBL" id="SZVO01000032">
    <property type="protein sequence ID" value="TKT85280.1"/>
    <property type="molecule type" value="Genomic_DNA"/>
</dbReference>
<dbReference type="PANTHER" id="PTHR40407">
    <property type="entry name" value="MEMBRANE PROTEIN-LIKE PROTEIN"/>
    <property type="match status" value="1"/>
</dbReference>
<sequence length="202" mass="23440">MIKRGLWLIFIELTLISFAWYFNVYFNNFDLAVIWVLGVSMIFPAVFIYLPLNVILVISCTLIFGHNLLDNIHFEGNFFWSLLHETGYFSIGTGRMLNIVYPIIPWVGVMALGYYFGQFYSSPIPGTKRKRLFNLIGIAAIILFTIIRFGNLYGDPVPWKYYQNTSQTIMSFMNVTKYPPVILSWGTIHYSQRNLEKLPSDC</sequence>
<feature type="transmembrane region" description="Helical" evidence="1">
    <location>
        <begin position="32"/>
        <end position="65"/>
    </location>
</feature>
<evidence type="ECO:0000256" key="1">
    <source>
        <dbReference type="SAM" id="Phobius"/>
    </source>
</evidence>
<feature type="transmembrane region" description="Helical" evidence="1">
    <location>
        <begin position="103"/>
        <end position="120"/>
    </location>
</feature>
<dbReference type="InterPro" id="IPR012429">
    <property type="entry name" value="HGSNAT_cat"/>
</dbReference>
<protein>
    <submittedName>
        <fullName evidence="3">DUF1624 domain-containing protein</fullName>
    </submittedName>
</protein>
<evidence type="ECO:0000313" key="4">
    <source>
        <dbReference type="Proteomes" id="UP000304900"/>
    </source>
</evidence>
<comment type="caution">
    <text evidence="3">The sequence shown here is derived from an EMBL/GenBank/DDBJ whole genome shotgun (WGS) entry which is preliminary data.</text>
</comment>
<evidence type="ECO:0000313" key="3">
    <source>
        <dbReference type="EMBL" id="TKT85280.1"/>
    </source>
</evidence>
<name>A0A4U6CLW8_9BACT</name>
<evidence type="ECO:0000259" key="2">
    <source>
        <dbReference type="Pfam" id="PF07786"/>
    </source>
</evidence>
<accession>A0A4U6CLW8</accession>
<keyword evidence="1" id="KW-0812">Transmembrane</keyword>
<proteinExistence type="predicted"/>
<dbReference type="AlphaFoldDB" id="A0A4U6CLW8"/>
<keyword evidence="4" id="KW-1185">Reference proteome</keyword>
<dbReference type="OrthoDB" id="508112at2"/>
<reference evidence="3 4" key="1">
    <citation type="submission" date="2019-05" db="EMBL/GenBank/DDBJ databases">
        <title>Dyadobacter AR-3-8 sp. nov., isolated from arctic soil.</title>
        <authorList>
            <person name="Chaudhary D.K."/>
        </authorList>
    </citation>
    <scope>NUCLEOTIDE SEQUENCE [LARGE SCALE GENOMIC DNA]</scope>
    <source>
        <strain evidence="3 4">AR-3-8</strain>
    </source>
</reference>
<keyword evidence="1" id="KW-0472">Membrane</keyword>
<dbReference type="Proteomes" id="UP000304900">
    <property type="component" value="Unassembled WGS sequence"/>
</dbReference>
<feature type="domain" description="Heparan-alpha-glucosaminide N-acetyltransferase catalytic" evidence="2">
    <location>
        <begin position="2"/>
        <end position="123"/>
    </location>
</feature>
<gene>
    <name evidence="3" type="ORF">FDK13_34070</name>
</gene>
<dbReference type="Pfam" id="PF07786">
    <property type="entry name" value="HGSNAT_cat"/>
    <property type="match status" value="1"/>
</dbReference>
<feature type="transmembrane region" description="Helical" evidence="1">
    <location>
        <begin position="132"/>
        <end position="150"/>
    </location>
</feature>